<dbReference type="InterPro" id="IPR056412">
    <property type="entry name" value="Ig_CycH"/>
</dbReference>
<dbReference type="InterPro" id="IPR019734">
    <property type="entry name" value="TPR_rpt"/>
</dbReference>
<dbReference type="AlphaFoldDB" id="A0A1G9B767"/>
<reference evidence="10" key="1">
    <citation type="submission" date="2016-10" db="EMBL/GenBank/DDBJ databases">
        <authorList>
            <person name="Varghese N."/>
            <person name="Submissions S."/>
        </authorList>
    </citation>
    <scope>NUCLEOTIDE SEQUENCE [LARGE SCALE GENOMIC DNA]</scope>
    <source>
        <strain evidence="10">DSM 23317</strain>
    </source>
</reference>
<evidence type="ECO:0000259" key="8">
    <source>
        <dbReference type="Pfam" id="PF23914"/>
    </source>
</evidence>
<feature type="transmembrane region" description="Helical" evidence="6">
    <location>
        <begin position="97"/>
        <end position="115"/>
    </location>
</feature>
<dbReference type="Pfam" id="PF23914">
    <property type="entry name" value="TPR_CcmH_CycH"/>
    <property type="match status" value="1"/>
</dbReference>
<evidence type="ECO:0000259" key="7">
    <source>
        <dbReference type="Pfam" id="PF23892"/>
    </source>
</evidence>
<dbReference type="InterPro" id="IPR051263">
    <property type="entry name" value="C-type_cytochrome_biogenesis"/>
</dbReference>
<dbReference type="PROSITE" id="PS50005">
    <property type="entry name" value="TPR"/>
    <property type="match status" value="1"/>
</dbReference>
<dbReference type="PANTHER" id="PTHR47870:SF4">
    <property type="entry name" value="CYTOCHROME C-TYPE BIOGENESIS PROTEIN CYCH"/>
    <property type="match status" value="1"/>
</dbReference>
<feature type="repeat" description="TPR" evidence="5">
    <location>
        <begin position="164"/>
        <end position="197"/>
    </location>
</feature>
<sequence>MTTFWIGIAGLTALALLLVWLPFFRSKAKGAQQTELRKQTNVKLFNERIAEFEVEMQEGRLTQQEFDVLKQEQELNLLQDVNDSNDSAIVNDRRGPLWPVILSVAVVTISGYTYLDLGRFDEWQNARSEAETQANPHQGMTPEQMQQMRISQLEGTVMNEPNNSQAWFSLGHAYISGSQYKKAIAAFDTTIDLVGEHAELLGPKATAMYYLAGEKMTPEIDAIIEQALESDFKDPSTRLLLGMDAFFSANYEEAIRHWEILLTSPRDDFDRQAIQSAIMQAKSFLGTDSIDNPELNKDVEARANSVRVSISVSDEMLAKADANANVLVMARPLSGGMMPVAIKRLKVSDLPTLVVLRDSDAMTPEMVLSNQDQVAIEVVINHDSNPAPTPGDLLGKHDAVKLGSEVQVVIDTLVQ</sequence>
<feature type="domain" description="Cytochrome c-type biogenesis protein H TPR" evidence="8">
    <location>
        <begin position="135"/>
        <end position="263"/>
    </location>
</feature>
<dbReference type="NCBIfam" id="TIGR03142">
    <property type="entry name" value="cytochro_ccmI"/>
    <property type="match status" value="1"/>
</dbReference>
<evidence type="ECO:0000256" key="2">
    <source>
        <dbReference type="ARBA" id="ARBA00022737"/>
    </source>
</evidence>
<evidence type="ECO:0000256" key="5">
    <source>
        <dbReference type="PROSITE-ProRule" id="PRU00339"/>
    </source>
</evidence>
<dbReference type="SMART" id="SM00028">
    <property type="entry name" value="TPR"/>
    <property type="match status" value="2"/>
</dbReference>
<evidence type="ECO:0000256" key="1">
    <source>
        <dbReference type="ARBA" id="ARBA00004196"/>
    </source>
</evidence>
<protein>
    <submittedName>
        <fullName evidence="9">Cytochrome c-type biogenesis protein CcmH</fullName>
    </submittedName>
</protein>
<dbReference type="GO" id="GO:0030313">
    <property type="term" value="C:cell envelope"/>
    <property type="evidence" value="ECO:0007669"/>
    <property type="project" value="UniProtKB-SubCell"/>
</dbReference>
<organism evidence="9 10">
    <name type="scientific">Ferrimonas sediminum</name>
    <dbReference type="NCBI Taxonomy" id="718193"/>
    <lineage>
        <taxon>Bacteria</taxon>
        <taxon>Pseudomonadati</taxon>
        <taxon>Pseudomonadota</taxon>
        <taxon>Gammaproteobacteria</taxon>
        <taxon>Alteromonadales</taxon>
        <taxon>Ferrimonadaceae</taxon>
        <taxon>Ferrimonas</taxon>
    </lineage>
</organism>
<keyword evidence="6" id="KW-0472">Membrane</keyword>
<dbReference type="GO" id="GO:0017004">
    <property type="term" value="P:cytochrome complex assembly"/>
    <property type="evidence" value="ECO:0007669"/>
    <property type="project" value="UniProtKB-KW"/>
</dbReference>
<evidence type="ECO:0000313" key="9">
    <source>
        <dbReference type="EMBL" id="SDK35288.1"/>
    </source>
</evidence>
<dbReference type="InterPro" id="IPR011990">
    <property type="entry name" value="TPR-like_helical_dom_sf"/>
</dbReference>
<dbReference type="SUPFAM" id="SSF48452">
    <property type="entry name" value="TPR-like"/>
    <property type="match status" value="1"/>
</dbReference>
<dbReference type="InterPro" id="IPR017560">
    <property type="entry name" value="Cyt_c_biogenesis_CcmI"/>
</dbReference>
<dbReference type="EMBL" id="FNEM01000028">
    <property type="protein sequence ID" value="SDK35288.1"/>
    <property type="molecule type" value="Genomic_DNA"/>
</dbReference>
<keyword evidence="4 5" id="KW-0802">TPR repeat</keyword>
<dbReference type="Gene3D" id="1.25.40.10">
    <property type="entry name" value="Tetratricopeptide repeat domain"/>
    <property type="match status" value="1"/>
</dbReference>
<dbReference type="Pfam" id="PF23892">
    <property type="entry name" value="Ig_CycH"/>
    <property type="match status" value="1"/>
</dbReference>
<feature type="domain" description="Cytochrome c-type biogenesis protein H Ig-like" evidence="7">
    <location>
        <begin position="306"/>
        <end position="411"/>
    </location>
</feature>
<dbReference type="PANTHER" id="PTHR47870">
    <property type="entry name" value="CYTOCHROME C-TYPE BIOGENESIS PROTEIN CCMH"/>
    <property type="match status" value="1"/>
</dbReference>
<comment type="subcellular location">
    <subcellularLocation>
        <location evidence="1">Cell envelope</location>
    </subcellularLocation>
</comment>
<keyword evidence="6" id="KW-1133">Transmembrane helix</keyword>
<dbReference type="RefSeq" id="WP_090368399.1">
    <property type="nucleotide sequence ID" value="NZ_FNEM01000028.1"/>
</dbReference>
<evidence type="ECO:0000313" key="10">
    <source>
        <dbReference type="Proteomes" id="UP000199527"/>
    </source>
</evidence>
<gene>
    <name evidence="9" type="ORF">SAMN04488540_1286</name>
</gene>
<keyword evidence="10" id="KW-1185">Reference proteome</keyword>
<proteinExistence type="predicted"/>
<dbReference type="OrthoDB" id="9776053at2"/>
<evidence type="ECO:0000256" key="6">
    <source>
        <dbReference type="SAM" id="Phobius"/>
    </source>
</evidence>
<keyword evidence="2" id="KW-0677">Repeat</keyword>
<dbReference type="InterPro" id="IPR056413">
    <property type="entry name" value="TPR_CcmH_CycH"/>
</dbReference>
<dbReference type="Proteomes" id="UP000199527">
    <property type="component" value="Unassembled WGS sequence"/>
</dbReference>
<accession>A0A1G9B767</accession>
<dbReference type="GO" id="GO:0005886">
    <property type="term" value="C:plasma membrane"/>
    <property type="evidence" value="ECO:0007669"/>
    <property type="project" value="TreeGrafter"/>
</dbReference>
<feature type="transmembrane region" description="Helical" evidence="6">
    <location>
        <begin position="6"/>
        <end position="24"/>
    </location>
</feature>
<name>A0A1G9B767_9GAMM</name>
<keyword evidence="3" id="KW-0201">Cytochrome c-type biogenesis</keyword>
<keyword evidence="6" id="KW-0812">Transmembrane</keyword>
<evidence type="ECO:0000256" key="4">
    <source>
        <dbReference type="ARBA" id="ARBA00022803"/>
    </source>
</evidence>
<evidence type="ECO:0000256" key="3">
    <source>
        <dbReference type="ARBA" id="ARBA00022748"/>
    </source>
</evidence>